<feature type="transmembrane region" description="Helical" evidence="1">
    <location>
        <begin position="37"/>
        <end position="55"/>
    </location>
</feature>
<reference evidence="3" key="1">
    <citation type="journal article" date="2019" name="Int. J. Syst. Evol. Microbiol.">
        <title>The Global Catalogue of Microorganisms (GCM) 10K type strain sequencing project: providing services to taxonomists for standard genome sequencing and annotation.</title>
        <authorList>
            <consortium name="The Broad Institute Genomics Platform"/>
            <consortium name="The Broad Institute Genome Sequencing Center for Infectious Disease"/>
            <person name="Wu L."/>
            <person name="Ma J."/>
        </authorList>
    </citation>
    <scope>NUCLEOTIDE SEQUENCE [LARGE SCALE GENOMIC DNA]</scope>
    <source>
        <strain evidence="3">XZYJ18</strain>
    </source>
</reference>
<accession>A0ABV9ZHG9</accession>
<dbReference type="Proteomes" id="UP001596175">
    <property type="component" value="Unassembled WGS sequence"/>
</dbReference>
<evidence type="ECO:0000256" key="1">
    <source>
        <dbReference type="SAM" id="Phobius"/>
    </source>
</evidence>
<keyword evidence="1" id="KW-1133">Transmembrane helix</keyword>
<feature type="transmembrane region" description="Helical" evidence="1">
    <location>
        <begin position="83"/>
        <end position="102"/>
    </location>
</feature>
<evidence type="ECO:0000313" key="3">
    <source>
        <dbReference type="Proteomes" id="UP001596175"/>
    </source>
</evidence>
<keyword evidence="3" id="KW-1185">Reference proteome</keyword>
<keyword evidence="1" id="KW-0812">Transmembrane</keyword>
<gene>
    <name evidence="2" type="ORF">ACFPK1_21420</name>
</gene>
<comment type="caution">
    <text evidence="2">The sequence shown here is derived from an EMBL/GenBank/DDBJ whole genome shotgun (WGS) entry which is preliminary data.</text>
</comment>
<sequence>MTTLHGPGASALLHRWPTAVGLLVALAAVLGGADRDGVATTVAVAASCYVAAAAFSLPWMAWAWIPIASVLAVGGGFLRVDPVVTTGAVVAVLVVVGLLRGASRPALTLETAGFLGYGVVVVVALLLSPGVGLVLAALTLVAHGVWDVWHLRRHRDTVSPSLAEFCVALDVPLGLAVLVLWAAPM</sequence>
<dbReference type="RefSeq" id="WP_378022972.1">
    <property type="nucleotide sequence ID" value="NZ_JBHSKG010000012.1"/>
</dbReference>
<proteinExistence type="predicted"/>
<feature type="transmembrane region" description="Helical" evidence="1">
    <location>
        <begin position="114"/>
        <end position="141"/>
    </location>
</feature>
<protein>
    <submittedName>
        <fullName evidence="2">Uncharacterized protein</fullName>
    </submittedName>
</protein>
<evidence type="ECO:0000313" key="2">
    <source>
        <dbReference type="EMBL" id="MFC5140809.1"/>
    </source>
</evidence>
<dbReference type="EMBL" id="JBHSKG010000012">
    <property type="protein sequence ID" value="MFC5140809.1"/>
    <property type="molecule type" value="Genomic_DNA"/>
</dbReference>
<organism evidence="2 3">
    <name type="scientific">Actinomycetospora rhizophila</name>
    <dbReference type="NCBI Taxonomy" id="1416876"/>
    <lineage>
        <taxon>Bacteria</taxon>
        <taxon>Bacillati</taxon>
        <taxon>Actinomycetota</taxon>
        <taxon>Actinomycetes</taxon>
        <taxon>Pseudonocardiales</taxon>
        <taxon>Pseudonocardiaceae</taxon>
        <taxon>Actinomycetospora</taxon>
    </lineage>
</organism>
<keyword evidence="1" id="KW-0472">Membrane</keyword>
<feature type="transmembrane region" description="Helical" evidence="1">
    <location>
        <begin position="162"/>
        <end position="183"/>
    </location>
</feature>
<feature type="transmembrane region" description="Helical" evidence="1">
    <location>
        <begin position="12"/>
        <end position="30"/>
    </location>
</feature>
<name>A0ABV9ZHG9_9PSEU</name>